<accession>A0A8X6FRK8</accession>
<dbReference type="OrthoDB" id="5422061at2759"/>
<protein>
    <submittedName>
        <fullName evidence="1">Pogo transposable element with ZNF domain</fullName>
    </submittedName>
</protein>
<proteinExistence type="predicted"/>
<keyword evidence="2" id="KW-1185">Reference proteome</keyword>
<dbReference type="Proteomes" id="UP000887116">
    <property type="component" value="Unassembled WGS sequence"/>
</dbReference>
<evidence type="ECO:0000313" key="2">
    <source>
        <dbReference type="Proteomes" id="UP000887116"/>
    </source>
</evidence>
<dbReference type="AlphaFoldDB" id="A0A8X6FRK8"/>
<evidence type="ECO:0000313" key="1">
    <source>
        <dbReference type="EMBL" id="GFQ87038.1"/>
    </source>
</evidence>
<comment type="caution">
    <text evidence="1">The sequence shown here is derived from an EMBL/GenBank/DDBJ whole genome shotgun (WGS) entry which is preliminary data.</text>
</comment>
<gene>
    <name evidence="1" type="primary">POGZ</name>
    <name evidence="1" type="ORF">TNCT_296801</name>
</gene>
<sequence length="141" mass="16453">MWFGLHGRWKVILDERLNPDWSAGLGRGAVTADAVLRFRREKEPSDVQNKASEILSIIGEAEVKKNCWWFYLWNKRGMDPEKNYEEEADVDVLEKESRVNYPPAVKVEIAKVAERQSVNCAARCFRVARKRIREWVKCKVS</sequence>
<organism evidence="1 2">
    <name type="scientific">Trichonephila clavata</name>
    <name type="common">Joro spider</name>
    <name type="synonym">Nephila clavata</name>
    <dbReference type="NCBI Taxonomy" id="2740835"/>
    <lineage>
        <taxon>Eukaryota</taxon>
        <taxon>Metazoa</taxon>
        <taxon>Ecdysozoa</taxon>
        <taxon>Arthropoda</taxon>
        <taxon>Chelicerata</taxon>
        <taxon>Arachnida</taxon>
        <taxon>Araneae</taxon>
        <taxon>Araneomorphae</taxon>
        <taxon>Entelegynae</taxon>
        <taxon>Araneoidea</taxon>
        <taxon>Nephilidae</taxon>
        <taxon>Trichonephila</taxon>
    </lineage>
</organism>
<name>A0A8X6FRK8_TRICU</name>
<dbReference type="EMBL" id="BMAO01033103">
    <property type="protein sequence ID" value="GFQ87038.1"/>
    <property type="molecule type" value="Genomic_DNA"/>
</dbReference>
<reference evidence="1" key="1">
    <citation type="submission" date="2020-07" db="EMBL/GenBank/DDBJ databases">
        <title>Multicomponent nature underlies the extraordinary mechanical properties of spider dragline silk.</title>
        <authorList>
            <person name="Kono N."/>
            <person name="Nakamura H."/>
            <person name="Mori M."/>
            <person name="Yoshida Y."/>
            <person name="Ohtoshi R."/>
            <person name="Malay A.D."/>
            <person name="Moran D.A.P."/>
            <person name="Tomita M."/>
            <person name="Numata K."/>
            <person name="Arakawa K."/>
        </authorList>
    </citation>
    <scope>NUCLEOTIDE SEQUENCE</scope>
</reference>